<feature type="chain" id="PRO_5013850062" description="Peptidase S11 D-alanyl-D-alanine carboxypeptidase A N-terminal domain-containing protein" evidence="10">
    <location>
        <begin position="30"/>
        <end position="771"/>
    </location>
</feature>
<name>A0A2H0TSF8_9BACT</name>
<keyword evidence="5" id="KW-0573">Peptidoglycan synthesis</keyword>
<dbReference type="Gene3D" id="3.40.710.10">
    <property type="entry name" value="DD-peptidase/beta-lactamase superfamily"/>
    <property type="match status" value="1"/>
</dbReference>
<evidence type="ECO:0000256" key="5">
    <source>
        <dbReference type="ARBA" id="ARBA00022984"/>
    </source>
</evidence>
<evidence type="ECO:0000256" key="8">
    <source>
        <dbReference type="PIRSR" id="PIRSR618044-2"/>
    </source>
</evidence>
<comment type="similarity">
    <text evidence="1 9">Belongs to the peptidase S11 family.</text>
</comment>
<feature type="active site" description="Proton acceptor" evidence="7">
    <location>
        <position position="554"/>
    </location>
</feature>
<dbReference type="GO" id="GO:0006508">
    <property type="term" value="P:proteolysis"/>
    <property type="evidence" value="ECO:0007669"/>
    <property type="project" value="InterPro"/>
</dbReference>
<dbReference type="GO" id="GO:0009002">
    <property type="term" value="F:serine-type D-Ala-D-Ala carboxypeptidase activity"/>
    <property type="evidence" value="ECO:0007669"/>
    <property type="project" value="InterPro"/>
</dbReference>
<dbReference type="GO" id="GO:0009252">
    <property type="term" value="P:peptidoglycan biosynthetic process"/>
    <property type="evidence" value="ECO:0007669"/>
    <property type="project" value="UniProtKB-KW"/>
</dbReference>
<accession>A0A2H0TSF8</accession>
<evidence type="ECO:0000256" key="10">
    <source>
        <dbReference type="SAM" id="SignalP"/>
    </source>
</evidence>
<evidence type="ECO:0000256" key="9">
    <source>
        <dbReference type="RuleBase" id="RU004016"/>
    </source>
</evidence>
<dbReference type="InterPro" id="IPR012338">
    <property type="entry name" value="Beta-lactam/transpept-like"/>
</dbReference>
<dbReference type="EMBL" id="PFCB01000020">
    <property type="protein sequence ID" value="PIR74466.1"/>
    <property type="molecule type" value="Genomic_DNA"/>
</dbReference>
<dbReference type="AlphaFoldDB" id="A0A2H0TSF8"/>
<evidence type="ECO:0000256" key="4">
    <source>
        <dbReference type="ARBA" id="ARBA00022960"/>
    </source>
</evidence>
<keyword evidence="3" id="KW-0378">Hydrolase</keyword>
<keyword evidence="2 10" id="KW-0732">Signal</keyword>
<feature type="active site" description="Acyl-ester intermediate" evidence="7">
    <location>
        <position position="551"/>
    </location>
</feature>
<protein>
    <recommendedName>
        <fullName evidence="11">Peptidase S11 D-alanyl-D-alanine carboxypeptidase A N-terminal domain-containing protein</fullName>
    </recommendedName>
</protein>
<comment type="caution">
    <text evidence="12">The sequence shown here is derived from an EMBL/GenBank/DDBJ whole genome shotgun (WGS) entry which is preliminary data.</text>
</comment>
<dbReference type="Proteomes" id="UP000230154">
    <property type="component" value="Unassembled WGS sequence"/>
</dbReference>
<keyword evidence="4" id="KW-0133">Cell shape</keyword>
<evidence type="ECO:0000256" key="2">
    <source>
        <dbReference type="ARBA" id="ARBA00022729"/>
    </source>
</evidence>
<feature type="binding site" evidence="8">
    <location>
        <position position="719"/>
    </location>
    <ligand>
        <name>substrate</name>
    </ligand>
</feature>
<evidence type="ECO:0000256" key="3">
    <source>
        <dbReference type="ARBA" id="ARBA00022801"/>
    </source>
</evidence>
<keyword evidence="6" id="KW-0961">Cell wall biogenesis/degradation</keyword>
<gene>
    <name evidence="12" type="ORF">COU35_02175</name>
</gene>
<evidence type="ECO:0000256" key="6">
    <source>
        <dbReference type="ARBA" id="ARBA00023316"/>
    </source>
</evidence>
<evidence type="ECO:0000313" key="13">
    <source>
        <dbReference type="Proteomes" id="UP000230154"/>
    </source>
</evidence>
<dbReference type="InterPro" id="IPR001967">
    <property type="entry name" value="Peptidase_S11_N"/>
</dbReference>
<proteinExistence type="inferred from homology"/>
<evidence type="ECO:0000259" key="11">
    <source>
        <dbReference type="Pfam" id="PF00768"/>
    </source>
</evidence>
<sequence length="771" mass="86472">MLTMKISRTRYTATLLLFSLLTPQGYLFAAESAFNPNYLISDQEMQDQQSMIRDDIDAFLQEKGGYIATLRTPDKDGTVRTVADIIYRAAQEHRINPKYILVKLQKEQSLITDPNPTQKQLDGATGYGINDGCGWSCATYLANKGFGKQVDAAAGIMRWYYDHANSEPWIKKANAVYAIDDTRITPANNATAFLYTYTPHIQGNKNFWSLWQRWFEQVYPNGTLLQADDGETVYLIQNGTKRAFSNMTALTSRFNPGMIITVPASELARYSDATPITLPNYSILRQAGTYYLLAFDEIRPFESDSVVRDLGYNPGEIIDVQPADIAFMNRGKTIKVATAEALYGRLIRIKENNNLYFLDEGILHLLTEQEIAAINFPNLRVEPVSITDLPRPVMGNPVLFKDGTLLLPDGSSKVYVIENGKKRHIASEDVFNGLGYKWKNIIRTSEFTGLNHETGEPLYLRSDAPSDVPEATLAIQEIPVRVAPGTTVPLPANNTPDTSLGIENLMVRTPADQTTYIGERFETNIETYSIADAAGNVLAGKNINFVRPTASLAKVMTAYRLMQEGLPLGSTQTYDPADHKATYHRFRVDAGEKIRNRDLLDAMLVSSLNTPVRMLVDAVEEQESIFVNRMNDQAQAWGLLNTHFAGPSGENIDTVTTAQEYLTIYMRAVGNPTIKAVLGKKSYEYDEVLDLDGMPHHFDSHTNDLIKDPSLPFLIISSKTGYLYESGANMMMQVQRKTDGKEFYILTMGDVDHAHRFDETRRIAKWAMQTF</sequence>
<organism evidence="12 13">
    <name type="scientific">Candidatus Magasanikbacteria bacterium CG10_big_fil_rev_8_21_14_0_10_47_10</name>
    <dbReference type="NCBI Taxonomy" id="1974652"/>
    <lineage>
        <taxon>Bacteria</taxon>
        <taxon>Candidatus Magasanikiibacteriota</taxon>
    </lineage>
</organism>
<evidence type="ECO:0000256" key="7">
    <source>
        <dbReference type="PIRSR" id="PIRSR618044-1"/>
    </source>
</evidence>
<reference evidence="13" key="1">
    <citation type="submission" date="2017-09" db="EMBL/GenBank/DDBJ databases">
        <title>Depth-based differentiation of microbial function through sediment-hosted aquifers and enrichment of novel symbionts in the deep terrestrial subsurface.</title>
        <authorList>
            <person name="Probst A.J."/>
            <person name="Ladd B."/>
            <person name="Jarett J.K."/>
            <person name="Geller-Mcgrath D.E."/>
            <person name="Sieber C.M.K."/>
            <person name="Emerson J.B."/>
            <person name="Anantharaman K."/>
            <person name="Thomas B.C."/>
            <person name="Malmstrom R."/>
            <person name="Stieglmeier M."/>
            <person name="Klingl A."/>
            <person name="Woyke T."/>
            <person name="Ryan C.M."/>
            <person name="Banfield J.F."/>
        </authorList>
    </citation>
    <scope>NUCLEOTIDE SEQUENCE [LARGE SCALE GENOMIC DNA]</scope>
</reference>
<feature type="signal peptide" evidence="10">
    <location>
        <begin position="1"/>
        <end position="29"/>
    </location>
</feature>
<dbReference type="GO" id="GO:0071555">
    <property type="term" value="P:cell wall organization"/>
    <property type="evidence" value="ECO:0007669"/>
    <property type="project" value="UniProtKB-KW"/>
</dbReference>
<feature type="domain" description="Peptidase S11 D-alanyl-D-alanine carboxypeptidase A N-terminal" evidence="11">
    <location>
        <begin position="532"/>
        <end position="737"/>
    </location>
</feature>
<evidence type="ECO:0000256" key="1">
    <source>
        <dbReference type="ARBA" id="ARBA00007164"/>
    </source>
</evidence>
<feature type="active site" evidence="7">
    <location>
        <position position="607"/>
    </location>
</feature>
<dbReference type="GO" id="GO:0008360">
    <property type="term" value="P:regulation of cell shape"/>
    <property type="evidence" value="ECO:0007669"/>
    <property type="project" value="UniProtKB-KW"/>
</dbReference>
<dbReference type="PRINTS" id="PR00725">
    <property type="entry name" value="DADACBPTASE1"/>
</dbReference>
<evidence type="ECO:0000313" key="12">
    <source>
        <dbReference type="EMBL" id="PIR74466.1"/>
    </source>
</evidence>
<dbReference type="SUPFAM" id="SSF56601">
    <property type="entry name" value="beta-lactamase/transpeptidase-like"/>
    <property type="match status" value="1"/>
</dbReference>
<dbReference type="InterPro" id="IPR018044">
    <property type="entry name" value="Peptidase_S11"/>
</dbReference>
<dbReference type="Pfam" id="PF00768">
    <property type="entry name" value="Peptidase_S11"/>
    <property type="match status" value="1"/>
</dbReference>